<evidence type="ECO:0000313" key="8">
    <source>
        <dbReference type="EMBL" id="QMU31698.1"/>
    </source>
</evidence>
<dbReference type="InterPro" id="IPR050626">
    <property type="entry name" value="Peptidase_M16"/>
</dbReference>
<evidence type="ECO:0000259" key="6">
    <source>
        <dbReference type="Pfam" id="PF00675"/>
    </source>
</evidence>
<name>A0A7L7LFT1_9BACT</name>
<dbReference type="Pfam" id="PF00675">
    <property type="entry name" value="Peptidase_M16"/>
    <property type="match status" value="1"/>
</dbReference>
<reference evidence="8 9" key="2">
    <citation type="submission" date="2020-08" db="EMBL/GenBank/DDBJ databases">
        <title>Adhaeribacter dokdonensis sp. nov., isolated from the rhizosphere of Elymus tsukushiensis, a plant native to the Dokdo Islands, Republic of Korea.</title>
        <authorList>
            <person name="Ghim S.Y."/>
        </authorList>
    </citation>
    <scope>NUCLEOTIDE SEQUENCE [LARGE SCALE GENOMIC DNA]</scope>
    <source>
        <strain evidence="8 9">KUDC8001</strain>
    </source>
</reference>
<dbReference type="GO" id="GO:0008237">
    <property type="term" value="F:metallopeptidase activity"/>
    <property type="evidence" value="ECO:0007669"/>
    <property type="project" value="UniProtKB-KW"/>
</dbReference>
<keyword evidence="3" id="KW-0378">Hydrolase</keyword>
<accession>A0A7L7LFT1</accession>
<proteinExistence type="inferred from homology"/>
<dbReference type="PANTHER" id="PTHR43690:SF17">
    <property type="entry name" value="PROTEIN YHJJ"/>
    <property type="match status" value="1"/>
</dbReference>
<dbReference type="Gene3D" id="3.30.830.10">
    <property type="entry name" value="Metalloenzyme, LuxS/M16 peptidase-like"/>
    <property type="match status" value="2"/>
</dbReference>
<dbReference type="InterPro" id="IPR011765">
    <property type="entry name" value="Pept_M16_N"/>
</dbReference>
<feature type="domain" description="Peptidase M16 C-terminal" evidence="7">
    <location>
        <begin position="205"/>
        <end position="386"/>
    </location>
</feature>
<protein>
    <submittedName>
        <fullName evidence="8">Insulinase family protein</fullName>
    </submittedName>
</protein>
<feature type="domain" description="Peptidase M16 N-terminal" evidence="6">
    <location>
        <begin position="49"/>
        <end position="167"/>
    </location>
</feature>
<dbReference type="InterPro" id="IPR007863">
    <property type="entry name" value="Peptidase_M16_C"/>
</dbReference>
<dbReference type="GO" id="GO:0006508">
    <property type="term" value="P:proteolysis"/>
    <property type="evidence" value="ECO:0007669"/>
    <property type="project" value="UniProtKB-KW"/>
</dbReference>
<comment type="similarity">
    <text evidence="1">Belongs to the peptidase M16 family.</text>
</comment>
<dbReference type="InterPro" id="IPR011249">
    <property type="entry name" value="Metalloenz_LuxS/M16"/>
</dbReference>
<dbReference type="Proteomes" id="UP000514509">
    <property type="component" value="Chromosome"/>
</dbReference>
<dbReference type="PANTHER" id="PTHR43690">
    <property type="entry name" value="NARDILYSIN"/>
    <property type="match status" value="1"/>
</dbReference>
<dbReference type="KEGG" id="add:HUW48_25305"/>
<gene>
    <name evidence="8" type="ORF">HUW48_25305</name>
</gene>
<keyword evidence="9" id="KW-1185">Reference proteome</keyword>
<dbReference type="Pfam" id="PF05193">
    <property type="entry name" value="Peptidase_M16_C"/>
    <property type="match status" value="1"/>
</dbReference>
<evidence type="ECO:0000313" key="9">
    <source>
        <dbReference type="Proteomes" id="UP000514509"/>
    </source>
</evidence>
<sequence>MLLLGACSQKTISSATPTPPTTPETAAFSPKTTYQIPVDYYTLDNGLKVVLSPDKTTPIVTVAAYYNIGFRNEPKDRTGFAHLFEHMMFQGSQNLGKMEFIQLIQKNGGVLNGSTRFDFTNYFEIVPANKLETILWAEADRMRGLNITQENLKNQQEVVKNEVKVNVLNQPYGGFPWLDMPQYANKNWFNAHNFYGDLKDLDAANLDDVKSFFKTFYSPNNAALIVSGDFDPTQAKTWVKQYFGAIPSADLPAKVDLTEPRQEKEQRFVKDDKLATKPALAFAYHMPDRNTPEYYAMGLLDQILIQGNDSRLYQALVQEKGYTGSVSGGINSGLGNMFNYNGPMLWDGNLIHDNNVTADSIIAVIDREIKKLETSGIDQALLDLAIVKMRSSFYDQISQLYGFGKADLLASFALFDNNPARINTLESEFRKVTPELMQKTLREYLRPTNRTILTVNPLAKS</sequence>
<keyword evidence="5" id="KW-0482">Metalloprotease</keyword>
<evidence type="ECO:0000256" key="5">
    <source>
        <dbReference type="ARBA" id="ARBA00023049"/>
    </source>
</evidence>
<evidence type="ECO:0000256" key="4">
    <source>
        <dbReference type="ARBA" id="ARBA00022833"/>
    </source>
</evidence>
<dbReference type="SUPFAM" id="SSF63411">
    <property type="entry name" value="LuxS/MPP-like metallohydrolase"/>
    <property type="match status" value="2"/>
</dbReference>
<evidence type="ECO:0000259" key="7">
    <source>
        <dbReference type="Pfam" id="PF05193"/>
    </source>
</evidence>
<evidence type="ECO:0000256" key="3">
    <source>
        <dbReference type="ARBA" id="ARBA00022801"/>
    </source>
</evidence>
<dbReference type="EMBL" id="CP055153">
    <property type="protein sequence ID" value="QMU31698.1"/>
    <property type="molecule type" value="Genomic_DNA"/>
</dbReference>
<evidence type="ECO:0000256" key="2">
    <source>
        <dbReference type="ARBA" id="ARBA00022670"/>
    </source>
</evidence>
<evidence type="ECO:0000256" key="1">
    <source>
        <dbReference type="ARBA" id="ARBA00007261"/>
    </source>
</evidence>
<keyword evidence="2" id="KW-0645">Protease</keyword>
<dbReference type="GO" id="GO:0046872">
    <property type="term" value="F:metal ion binding"/>
    <property type="evidence" value="ECO:0007669"/>
    <property type="project" value="InterPro"/>
</dbReference>
<dbReference type="AlphaFoldDB" id="A0A7L7LFT1"/>
<reference evidence="8 9" key="1">
    <citation type="submission" date="2020-06" db="EMBL/GenBank/DDBJ databases">
        <authorList>
            <person name="Hwang Y.J."/>
        </authorList>
    </citation>
    <scope>NUCLEOTIDE SEQUENCE [LARGE SCALE GENOMIC DNA]</scope>
    <source>
        <strain evidence="8 9">KUDC8001</strain>
    </source>
</reference>
<keyword evidence="4" id="KW-0862">Zinc</keyword>
<organism evidence="8 9">
    <name type="scientific">Adhaeribacter radiodurans</name>
    <dbReference type="NCBI Taxonomy" id="2745197"/>
    <lineage>
        <taxon>Bacteria</taxon>
        <taxon>Pseudomonadati</taxon>
        <taxon>Bacteroidota</taxon>
        <taxon>Cytophagia</taxon>
        <taxon>Cytophagales</taxon>
        <taxon>Hymenobacteraceae</taxon>
        <taxon>Adhaeribacter</taxon>
    </lineage>
</organism>